<evidence type="ECO:0000313" key="4">
    <source>
        <dbReference type="Proteomes" id="UP000319852"/>
    </source>
</evidence>
<sequence length="249" mass="25534" precursor="true">MRIFPIALLPSILLSAAVLSAGTNRAAAVTTTLQAALDWTTVKVGDVEAPFSPATATAEFVLNVPGPTEFFPTTASYRITLSGLDLDGNQTQDSNDNVTAIHLHDLSAGIAANGGSKDGIATGGTQHALNIYGFPGNNDPVNNPEGGDDDNNIEVFAVDNLVTGVWDDSDAVDRSAMAPGLGSTFAITAPGVIENLLAGNMYLMIHTSGSMLPGGVAIGGYLTAVPEPSTALLGFLGLGVLVARRPCRK</sequence>
<feature type="domain" description="Ice-binding protein C-terminal" evidence="2">
    <location>
        <begin position="224"/>
        <end position="249"/>
    </location>
</feature>
<dbReference type="NCBIfam" id="TIGR02595">
    <property type="entry name" value="PEP_CTERM"/>
    <property type="match status" value="1"/>
</dbReference>
<dbReference type="AlphaFoldDB" id="A0A517MPH0"/>
<feature type="chain" id="PRO_5021753039" description="Ice-binding protein C-terminal domain-containing protein" evidence="1">
    <location>
        <begin position="21"/>
        <end position="249"/>
    </location>
</feature>
<keyword evidence="4" id="KW-1185">Reference proteome</keyword>
<keyword evidence="1" id="KW-0732">Signal</keyword>
<evidence type="ECO:0000313" key="3">
    <source>
        <dbReference type="EMBL" id="QDS96764.1"/>
    </source>
</evidence>
<dbReference type="KEGG" id="amob:HG15A2_00220"/>
<dbReference type="Pfam" id="PF07589">
    <property type="entry name" value="PEP-CTERM"/>
    <property type="match status" value="1"/>
</dbReference>
<accession>A0A517MPH0</accession>
<dbReference type="EMBL" id="CP036263">
    <property type="protein sequence ID" value="QDS96764.1"/>
    <property type="molecule type" value="Genomic_DNA"/>
</dbReference>
<organism evidence="3 4">
    <name type="scientific">Adhaeretor mobilis</name>
    <dbReference type="NCBI Taxonomy" id="1930276"/>
    <lineage>
        <taxon>Bacteria</taxon>
        <taxon>Pseudomonadati</taxon>
        <taxon>Planctomycetota</taxon>
        <taxon>Planctomycetia</taxon>
        <taxon>Pirellulales</taxon>
        <taxon>Lacipirellulaceae</taxon>
        <taxon>Adhaeretor</taxon>
    </lineage>
</organism>
<feature type="signal peptide" evidence="1">
    <location>
        <begin position="1"/>
        <end position="20"/>
    </location>
</feature>
<protein>
    <recommendedName>
        <fullName evidence="2">Ice-binding protein C-terminal domain-containing protein</fullName>
    </recommendedName>
</protein>
<dbReference type="InterPro" id="IPR013424">
    <property type="entry name" value="Ice-binding_C"/>
</dbReference>
<dbReference type="Proteomes" id="UP000319852">
    <property type="component" value="Chromosome"/>
</dbReference>
<dbReference type="OrthoDB" id="426322at2"/>
<name>A0A517MPH0_9BACT</name>
<gene>
    <name evidence="3" type="ORF">HG15A2_00220</name>
</gene>
<evidence type="ECO:0000259" key="2">
    <source>
        <dbReference type="Pfam" id="PF07589"/>
    </source>
</evidence>
<reference evidence="3 4" key="1">
    <citation type="submission" date="2019-02" db="EMBL/GenBank/DDBJ databases">
        <title>Deep-cultivation of Planctomycetes and their phenomic and genomic characterization uncovers novel biology.</title>
        <authorList>
            <person name="Wiegand S."/>
            <person name="Jogler M."/>
            <person name="Boedeker C."/>
            <person name="Pinto D."/>
            <person name="Vollmers J."/>
            <person name="Rivas-Marin E."/>
            <person name="Kohn T."/>
            <person name="Peeters S.H."/>
            <person name="Heuer A."/>
            <person name="Rast P."/>
            <person name="Oberbeckmann S."/>
            <person name="Bunk B."/>
            <person name="Jeske O."/>
            <person name="Meyerdierks A."/>
            <person name="Storesund J.E."/>
            <person name="Kallscheuer N."/>
            <person name="Luecker S."/>
            <person name="Lage O.M."/>
            <person name="Pohl T."/>
            <person name="Merkel B.J."/>
            <person name="Hornburger P."/>
            <person name="Mueller R.-W."/>
            <person name="Bruemmer F."/>
            <person name="Labrenz M."/>
            <person name="Spormann A.M."/>
            <person name="Op den Camp H."/>
            <person name="Overmann J."/>
            <person name="Amann R."/>
            <person name="Jetten M.S.M."/>
            <person name="Mascher T."/>
            <person name="Medema M.H."/>
            <person name="Devos D.P."/>
            <person name="Kaster A.-K."/>
            <person name="Ovreas L."/>
            <person name="Rohde M."/>
            <person name="Galperin M.Y."/>
            <person name="Jogler C."/>
        </authorList>
    </citation>
    <scope>NUCLEOTIDE SEQUENCE [LARGE SCALE GENOMIC DNA]</scope>
    <source>
        <strain evidence="3 4">HG15A2</strain>
    </source>
</reference>
<evidence type="ECO:0000256" key="1">
    <source>
        <dbReference type="SAM" id="SignalP"/>
    </source>
</evidence>
<dbReference type="RefSeq" id="WP_145056637.1">
    <property type="nucleotide sequence ID" value="NZ_CP036263.1"/>
</dbReference>
<proteinExistence type="predicted"/>